<dbReference type="EMBL" id="FNBU01000001">
    <property type="protein sequence ID" value="SDF01394.1"/>
    <property type="molecule type" value="Genomic_DNA"/>
</dbReference>
<dbReference type="PANTHER" id="PTHR10849:SF24">
    <property type="entry name" value="NADH-QUINONE OXIDOREDUCTASE SUBUNIT I 2"/>
    <property type="match status" value="1"/>
</dbReference>
<dbReference type="PROSITE" id="PS00198">
    <property type="entry name" value="4FE4S_FER_1"/>
    <property type="match status" value="2"/>
</dbReference>
<evidence type="ECO:0000256" key="2">
    <source>
        <dbReference type="ARBA" id="ARBA00022485"/>
    </source>
</evidence>
<dbReference type="GO" id="GO:0016020">
    <property type="term" value="C:membrane"/>
    <property type="evidence" value="ECO:0007669"/>
    <property type="project" value="InterPro"/>
</dbReference>
<evidence type="ECO:0000256" key="4">
    <source>
        <dbReference type="ARBA" id="ARBA00022723"/>
    </source>
</evidence>
<evidence type="ECO:0000256" key="9">
    <source>
        <dbReference type="ARBA" id="ARBA00023027"/>
    </source>
</evidence>
<evidence type="ECO:0000256" key="6">
    <source>
        <dbReference type="ARBA" id="ARBA00022967"/>
    </source>
</evidence>
<keyword evidence="3" id="KW-0874">Quinone</keyword>
<keyword evidence="4" id="KW-0479">Metal-binding</keyword>
<dbReference type="STRING" id="1123285.SAMN05660235_00138"/>
<keyword evidence="11" id="KW-0472">Membrane</keyword>
<dbReference type="GO" id="GO:0048038">
    <property type="term" value="F:quinone binding"/>
    <property type="evidence" value="ECO:0007669"/>
    <property type="project" value="UniProtKB-KW"/>
</dbReference>
<evidence type="ECO:0000256" key="10">
    <source>
        <dbReference type="ARBA" id="ARBA00023075"/>
    </source>
</evidence>
<keyword evidence="10" id="KW-0830">Ubiquinone</keyword>
<proteinExistence type="predicted"/>
<evidence type="ECO:0000256" key="7">
    <source>
        <dbReference type="ARBA" id="ARBA00023004"/>
    </source>
</evidence>
<dbReference type="PROSITE" id="PS51379">
    <property type="entry name" value="4FE4S_FER_2"/>
    <property type="match status" value="2"/>
</dbReference>
<dbReference type="PANTHER" id="PTHR10849">
    <property type="entry name" value="NADH DEHYDROGENASE UBIQUINONE IRON-SULFUR PROTEIN 8, MITOCHONDRIAL"/>
    <property type="match status" value="1"/>
</dbReference>
<dbReference type="SUPFAM" id="SSF46548">
    <property type="entry name" value="alpha-helical ferredoxin"/>
    <property type="match status" value="1"/>
</dbReference>
<sequence>MFGKGLLTGMLITLKRFFGRPNTVQYPDERLPMTARFRGGALTLDINSCIACGLCAMACPNQAIGLATTVDESKKKRLTSYIHYTGLCLYCNLCLEACPVKALTWDQNYEAACYLRQNLDVDCLAVARRRLALSAAAESALTEGRIVSG</sequence>
<keyword evidence="1" id="KW-1003">Cell membrane</keyword>
<evidence type="ECO:0000313" key="13">
    <source>
        <dbReference type="EMBL" id="SDF01394.1"/>
    </source>
</evidence>
<dbReference type="InterPro" id="IPR010226">
    <property type="entry name" value="NADH_quinone_OxRdtase_chainI"/>
</dbReference>
<evidence type="ECO:0000256" key="3">
    <source>
        <dbReference type="ARBA" id="ARBA00022719"/>
    </source>
</evidence>
<keyword evidence="6" id="KW-1278">Translocase</keyword>
<dbReference type="Proteomes" id="UP000243333">
    <property type="component" value="Unassembled WGS sequence"/>
</dbReference>
<keyword evidence="5" id="KW-0677">Repeat</keyword>
<accession>A0A1G7HMA3</accession>
<evidence type="ECO:0000259" key="12">
    <source>
        <dbReference type="PROSITE" id="PS51379"/>
    </source>
</evidence>
<protein>
    <submittedName>
        <fullName evidence="13">NADH-quinone oxidoreductase subunit I</fullName>
    </submittedName>
</protein>
<dbReference type="OrthoDB" id="9803192at2"/>
<dbReference type="InterPro" id="IPR017896">
    <property type="entry name" value="4Fe4S_Fe-S-bd"/>
</dbReference>
<dbReference type="Pfam" id="PF12838">
    <property type="entry name" value="Fer4_7"/>
    <property type="match status" value="1"/>
</dbReference>
<reference evidence="14" key="1">
    <citation type="submission" date="2016-10" db="EMBL/GenBank/DDBJ databases">
        <authorList>
            <person name="Varghese N."/>
            <person name="Submissions S."/>
        </authorList>
    </citation>
    <scope>NUCLEOTIDE SEQUENCE [LARGE SCALE GENOMIC DNA]</scope>
    <source>
        <strain evidence="14">DSM 23256</strain>
    </source>
</reference>
<feature type="domain" description="4Fe-4S ferredoxin-type" evidence="12">
    <location>
        <begin position="79"/>
        <end position="108"/>
    </location>
</feature>
<dbReference type="GO" id="GO:0051539">
    <property type="term" value="F:4 iron, 4 sulfur cluster binding"/>
    <property type="evidence" value="ECO:0007669"/>
    <property type="project" value="UniProtKB-KW"/>
</dbReference>
<keyword evidence="14" id="KW-1185">Reference proteome</keyword>
<keyword evidence="7" id="KW-0408">Iron</keyword>
<dbReference type="AlphaFoldDB" id="A0A1G7HMA3"/>
<dbReference type="Gene3D" id="3.30.70.3270">
    <property type="match status" value="1"/>
</dbReference>
<evidence type="ECO:0000313" key="14">
    <source>
        <dbReference type="Proteomes" id="UP000243333"/>
    </source>
</evidence>
<dbReference type="RefSeq" id="WP_093687133.1">
    <property type="nucleotide sequence ID" value="NZ_FNBU01000001.1"/>
</dbReference>
<keyword evidence="8" id="KW-0411">Iron-sulfur</keyword>
<dbReference type="InterPro" id="IPR017900">
    <property type="entry name" value="4Fe4S_Fe_S_CS"/>
</dbReference>
<organism evidence="13 14">
    <name type="scientific">Sporolituus thermophilus DSM 23256</name>
    <dbReference type="NCBI Taxonomy" id="1123285"/>
    <lineage>
        <taxon>Bacteria</taxon>
        <taxon>Bacillati</taxon>
        <taxon>Bacillota</taxon>
        <taxon>Negativicutes</taxon>
        <taxon>Selenomonadales</taxon>
        <taxon>Sporomusaceae</taxon>
        <taxon>Sporolituus</taxon>
    </lineage>
</organism>
<keyword evidence="2" id="KW-0004">4Fe-4S</keyword>
<dbReference type="GO" id="GO:0046872">
    <property type="term" value="F:metal ion binding"/>
    <property type="evidence" value="ECO:0007669"/>
    <property type="project" value="UniProtKB-KW"/>
</dbReference>
<evidence type="ECO:0000256" key="11">
    <source>
        <dbReference type="ARBA" id="ARBA00023136"/>
    </source>
</evidence>
<dbReference type="GO" id="GO:0016651">
    <property type="term" value="F:oxidoreductase activity, acting on NAD(P)H"/>
    <property type="evidence" value="ECO:0007669"/>
    <property type="project" value="InterPro"/>
</dbReference>
<keyword evidence="9" id="KW-0520">NAD</keyword>
<name>A0A1G7HMA3_9FIRM</name>
<evidence type="ECO:0000256" key="8">
    <source>
        <dbReference type="ARBA" id="ARBA00023014"/>
    </source>
</evidence>
<feature type="domain" description="4Fe-4S ferredoxin-type" evidence="12">
    <location>
        <begin position="40"/>
        <end position="69"/>
    </location>
</feature>
<evidence type="ECO:0000256" key="1">
    <source>
        <dbReference type="ARBA" id="ARBA00022475"/>
    </source>
</evidence>
<gene>
    <name evidence="13" type="ORF">SAMN05660235_00138</name>
</gene>
<evidence type="ECO:0000256" key="5">
    <source>
        <dbReference type="ARBA" id="ARBA00022737"/>
    </source>
</evidence>